<protein>
    <submittedName>
        <fullName evidence="1">DUF3822 family protein</fullName>
    </submittedName>
</protein>
<dbReference type="Pfam" id="PF12864">
    <property type="entry name" value="DUF3822"/>
    <property type="match status" value="1"/>
</dbReference>
<organism evidence="1 2">
    <name type="scientific">Pedobacter chitinilyticus</name>
    <dbReference type="NCBI Taxonomy" id="2233776"/>
    <lineage>
        <taxon>Bacteria</taxon>
        <taxon>Pseudomonadati</taxon>
        <taxon>Bacteroidota</taxon>
        <taxon>Sphingobacteriia</taxon>
        <taxon>Sphingobacteriales</taxon>
        <taxon>Sphingobacteriaceae</taxon>
        <taxon>Pedobacter</taxon>
    </lineage>
</organism>
<dbReference type="RefSeq" id="WP_113645607.1">
    <property type="nucleotide sequence ID" value="NZ_QMHN01000001.1"/>
</dbReference>
<name>A0A443Z0Q3_9SPHI</name>
<evidence type="ECO:0000313" key="2">
    <source>
        <dbReference type="Proteomes" id="UP000284120"/>
    </source>
</evidence>
<dbReference type="CDD" id="cd24013">
    <property type="entry name" value="ASKHA_ATPase_BT3980-like"/>
    <property type="match status" value="1"/>
</dbReference>
<reference evidence="1 2" key="1">
    <citation type="submission" date="2018-06" db="EMBL/GenBank/DDBJ databases">
        <title>Pedobacter endophyticus sp. nov., an endophytic bacterium isolated from a leaf of Triticum aestivum.</title>
        <authorList>
            <person name="Zhang L."/>
        </authorList>
    </citation>
    <scope>NUCLEOTIDE SEQUENCE [LARGE SCALE GENOMIC DNA]</scope>
    <source>
        <strain evidence="1 2">CM134L-2</strain>
    </source>
</reference>
<gene>
    <name evidence="1" type="ORF">DPV69_01850</name>
</gene>
<dbReference type="OrthoDB" id="765136at2"/>
<dbReference type="AlphaFoldDB" id="A0A443Z0Q3"/>
<keyword evidence="2" id="KW-1185">Reference proteome</keyword>
<comment type="caution">
    <text evidence="1">The sequence shown here is derived from an EMBL/GenBank/DDBJ whole genome shotgun (WGS) entry which is preliminary data.</text>
</comment>
<dbReference type="Gene3D" id="3.30.420.250">
    <property type="match status" value="1"/>
</dbReference>
<proteinExistence type="predicted"/>
<sequence>MNNNSILLIDPNFEPANSSNLSLLVKIGADTFSYAIIDNEKNFVHAVYDEQECENGYEKLNERLKNDSYLQLAYKQVTVATHTNNIVFVPQELFNEHNVAVYTKYFEETDSNTVYVQPSLQETIRTVFSLPVFAEKTINERWQTATRLYQNAGLVELATNLVQDTILIDFTVGSFQFIYLKHQKVAFMQSYQFEDLEELTYYLLLIINQLNINTEATEIKVCGIVHEGDDKWKLLNQYFNKVDLLTLKANLDTNILDDMPSHYYTGLLALQQCV</sequence>
<evidence type="ECO:0000313" key="1">
    <source>
        <dbReference type="EMBL" id="RWU10112.1"/>
    </source>
</evidence>
<dbReference type="InterPro" id="IPR024213">
    <property type="entry name" value="DUF3822"/>
</dbReference>
<dbReference type="Proteomes" id="UP000284120">
    <property type="component" value="Unassembled WGS sequence"/>
</dbReference>
<accession>A0A443Z0Q3</accession>
<dbReference type="EMBL" id="SAYW01000001">
    <property type="protein sequence ID" value="RWU10112.1"/>
    <property type="molecule type" value="Genomic_DNA"/>
</dbReference>
<dbReference type="Gene3D" id="3.30.420.260">
    <property type="match status" value="1"/>
</dbReference>